<gene>
    <name evidence="10" type="ORF">CPC735_033920</name>
</gene>
<organism evidence="10 11">
    <name type="scientific">Coccidioides posadasii (strain C735)</name>
    <name type="common">Valley fever fungus</name>
    <dbReference type="NCBI Taxonomy" id="222929"/>
    <lineage>
        <taxon>Eukaryota</taxon>
        <taxon>Fungi</taxon>
        <taxon>Dikarya</taxon>
        <taxon>Ascomycota</taxon>
        <taxon>Pezizomycotina</taxon>
        <taxon>Eurotiomycetes</taxon>
        <taxon>Eurotiomycetidae</taxon>
        <taxon>Onygenales</taxon>
        <taxon>Onygenaceae</taxon>
        <taxon>Coccidioides</taxon>
    </lineage>
</organism>
<evidence type="ECO:0000259" key="9">
    <source>
        <dbReference type="Pfam" id="PF05916"/>
    </source>
</evidence>
<dbReference type="HOGENOM" id="CLU_079191_0_0_1"/>
<evidence type="ECO:0000256" key="4">
    <source>
        <dbReference type="ARBA" id="ARBA00015143"/>
    </source>
</evidence>
<dbReference type="Proteomes" id="UP000009084">
    <property type="component" value="Unassembled WGS sequence"/>
</dbReference>
<keyword evidence="6 7" id="KW-0539">Nucleus</keyword>
<dbReference type="Pfam" id="PF05916">
    <property type="entry name" value="Sld5"/>
    <property type="match status" value="1"/>
</dbReference>
<evidence type="ECO:0000256" key="1">
    <source>
        <dbReference type="ARBA" id="ARBA00002340"/>
    </source>
</evidence>
<dbReference type="VEuPathDB" id="FungiDB:CPC735_033920"/>
<keyword evidence="5 7" id="KW-0235">DNA replication</keyword>
<comment type="function">
    <text evidence="1">The GINS complex plays an essential role in the initiation of DNA replication.</text>
</comment>
<dbReference type="InterPro" id="IPR005339">
    <property type="entry name" value="GINS_Psf1"/>
</dbReference>
<comment type="function">
    <text evidence="7">Required for correct functioning of the GINS complex, a complex that plays an essential role in the initiation of DNA replication, and progression of DNA replication forks. GINS complex seems to bind preferentially to single-stranded DNA.</text>
</comment>
<evidence type="ECO:0000256" key="2">
    <source>
        <dbReference type="ARBA" id="ARBA00004123"/>
    </source>
</evidence>
<dbReference type="EMBL" id="ACFW01000025">
    <property type="protein sequence ID" value="EER28056.1"/>
    <property type="molecule type" value="Genomic_DNA"/>
</dbReference>
<dbReference type="PANTHER" id="PTHR12914">
    <property type="entry name" value="PARTNER OF SLD5"/>
    <property type="match status" value="1"/>
</dbReference>
<dbReference type="SUPFAM" id="SSF158573">
    <property type="entry name" value="GINS helical bundle-like"/>
    <property type="match status" value="1"/>
</dbReference>
<feature type="compositionally biased region" description="Gly residues" evidence="8">
    <location>
        <begin position="124"/>
        <end position="133"/>
    </location>
</feature>
<comment type="similarity">
    <text evidence="3 7">Belongs to the GINS1/PSF1 family.</text>
</comment>
<dbReference type="CDD" id="cd11710">
    <property type="entry name" value="GINS_A_psf1"/>
    <property type="match status" value="1"/>
</dbReference>
<dbReference type="PANTHER" id="PTHR12914:SF2">
    <property type="entry name" value="DNA REPLICATION COMPLEX GINS PROTEIN PSF1"/>
    <property type="match status" value="1"/>
</dbReference>
<accession>C5P5R6</accession>
<dbReference type="GO" id="GO:1902983">
    <property type="term" value="P:DNA strand elongation involved in mitotic DNA replication"/>
    <property type="evidence" value="ECO:0007669"/>
    <property type="project" value="TreeGrafter"/>
</dbReference>
<evidence type="ECO:0000256" key="5">
    <source>
        <dbReference type="ARBA" id="ARBA00022705"/>
    </source>
</evidence>
<protein>
    <recommendedName>
        <fullName evidence="4 7">DNA replication complex GINS protein PSF1</fullName>
    </recommendedName>
</protein>
<dbReference type="InterPro" id="IPR021151">
    <property type="entry name" value="GINS_A"/>
</dbReference>
<dbReference type="FunFam" id="1.20.58.1030:FF:000003">
    <property type="entry name" value="DNA replication complex GINS protein PSF1"/>
    <property type="match status" value="1"/>
</dbReference>
<dbReference type="GO" id="GO:0000811">
    <property type="term" value="C:GINS complex"/>
    <property type="evidence" value="ECO:0007669"/>
    <property type="project" value="UniProtKB-UniRule"/>
</dbReference>
<name>C5P5R6_COCP7</name>
<evidence type="ECO:0000313" key="10">
    <source>
        <dbReference type="EMBL" id="EER28056.1"/>
    </source>
</evidence>
<comment type="subcellular location">
    <subcellularLocation>
        <location evidence="2 7">Nucleus</location>
    </subcellularLocation>
</comment>
<dbReference type="OrthoDB" id="10252587at2759"/>
<comment type="subunit">
    <text evidence="7">Component of the GINS complex.</text>
</comment>
<evidence type="ECO:0000256" key="8">
    <source>
        <dbReference type="SAM" id="MobiDB-lite"/>
    </source>
</evidence>
<feature type="region of interest" description="Disordered" evidence="8">
    <location>
        <begin position="117"/>
        <end position="137"/>
    </location>
</feature>
<reference evidence="10 11" key="1">
    <citation type="journal article" date="2009" name="Genome Res.">
        <title>Comparative genomic analyses of the human fungal pathogens Coccidioides and their relatives.</title>
        <authorList>
            <person name="Sharpton T.J."/>
            <person name="Stajich J.E."/>
            <person name="Rounsley S.D."/>
            <person name="Gardner M.J."/>
            <person name="Wortman J.R."/>
            <person name="Jordar V.S."/>
            <person name="Maiti R."/>
            <person name="Kodira C.D."/>
            <person name="Neafsey D.E."/>
            <person name="Zeng Q."/>
            <person name="Hung C.-Y."/>
            <person name="McMahan C."/>
            <person name="Muszewska A."/>
            <person name="Grynberg M."/>
            <person name="Mandel M.A."/>
            <person name="Kellner E.M."/>
            <person name="Barker B.M."/>
            <person name="Galgiani J.N."/>
            <person name="Orbach M.J."/>
            <person name="Kirkland T.N."/>
            <person name="Cole G.T."/>
            <person name="Henn M.R."/>
            <person name="Birren B.W."/>
            <person name="Taylor J.W."/>
        </authorList>
    </citation>
    <scope>NUCLEOTIDE SEQUENCE [LARGE SCALE GENOMIC DNA]</scope>
    <source>
        <strain evidence="11">C735</strain>
    </source>
</reference>
<feature type="domain" description="GINS subunit" evidence="9">
    <location>
        <begin position="67"/>
        <end position="158"/>
    </location>
</feature>
<dbReference type="AlphaFoldDB" id="C5P5R6"/>
<evidence type="ECO:0000313" key="11">
    <source>
        <dbReference type="Proteomes" id="UP000009084"/>
    </source>
</evidence>
<proteinExistence type="inferred from homology"/>
<dbReference type="InterPro" id="IPR036224">
    <property type="entry name" value="GINS_bundle-like_dom_sf"/>
</dbReference>
<dbReference type="Gene3D" id="1.20.58.1030">
    <property type="match status" value="1"/>
</dbReference>
<sequence length="226" mass="25477">MYGDLGNKLVQHAKRIQSLPHVPPHHTDLVSSLIGEVHELNANVTHLLSPYGDQDGNTPAFNPSADPATACALLVNHLCMRRNKRCLLAYHRVRVEKVEELCWKGWDVVDYRQERRQQEQQRGEQGGGGGGSGNVLSPEEEEYLRLYGEMLLSYKGQWTDVDLTGSLEPPRDLFIDVRVLKDVGEVQTEYGYVVRRLALLFFCWVGGLGKGVECYFIADLRAGRLI</sequence>
<evidence type="ECO:0000256" key="6">
    <source>
        <dbReference type="ARBA" id="ARBA00023242"/>
    </source>
</evidence>
<evidence type="ECO:0000256" key="7">
    <source>
        <dbReference type="RuleBase" id="RU368085"/>
    </source>
</evidence>
<comment type="caution">
    <text evidence="10">The sequence shown here is derived from an EMBL/GenBank/DDBJ whole genome shotgun (WGS) entry which is preliminary data.</text>
</comment>
<evidence type="ECO:0000256" key="3">
    <source>
        <dbReference type="ARBA" id="ARBA00006677"/>
    </source>
</evidence>